<dbReference type="Pfam" id="PF05773">
    <property type="entry name" value="RWD"/>
    <property type="match status" value="1"/>
</dbReference>
<evidence type="ECO:0000313" key="4">
    <source>
        <dbReference type="Proteomes" id="UP000245383"/>
    </source>
</evidence>
<dbReference type="PROSITE" id="PS50908">
    <property type="entry name" value="RWD"/>
    <property type="match status" value="1"/>
</dbReference>
<feature type="coiled-coil region" evidence="1">
    <location>
        <begin position="87"/>
        <end position="119"/>
    </location>
</feature>
<dbReference type="SUPFAM" id="SSF54495">
    <property type="entry name" value="UBC-like"/>
    <property type="match status" value="1"/>
</dbReference>
<dbReference type="PANTHER" id="PTHR12292">
    <property type="entry name" value="RWD DOMAIN-CONTAINING PROTEIN"/>
    <property type="match status" value="1"/>
</dbReference>
<dbReference type="OrthoDB" id="277175at2759"/>
<sequence>MDHNEETPNSFKIRVESDAELGAEEAALLLIEYTENYPEEAPKYDIELVDSIRLNQSDIIAFKDSLKELIGDCLGMAMVYTMAYGLKESMTARIIQKEEEKTRMENERLDKEIALEQQKFIGTPVTTETFNVWKQTFEEELAAEQSLGKLEIKKADSKKLKLNGRELFEQDRTLANSDTIFIAEGGDQVPLKV</sequence>
<dbReference type="AlphaFoldDB" id="A0A2T9YIC7"/>
<dbReference type="EMBL" id="MBFR01000174">
    <property type="protein sequence ID" value="PVU92106.1"/>
    <property type="molecule type" value="Genomic_DNA"/>
</dbReference>
<organism evidence="3 4">
    <name type="scientific">Smittium simulii</name>
    <dbReference type="NCBI Taxonomy" id="133385"/>
    <lineage>
        <taxon>Eukaryota</taxon>
        <taxon>Fungi</taxon>
        <taxon>Fungi incertae sedis</taxon>
        <taxon>Zoopagomycota</taxon>
        <taxon>Kickxellomycotina</taxon>
        <taxon>Harpellomycetes</taxon>
        <taxon>Harpellales</taxon>
        <taxon>Legeriomycetaceae</taxon>
        <taxon>Smittium</taxon>
    </lineage>
</organism>
<keyword evidence="4" id="KW-1185">Reference proteome</keyword>
<accession>A0A2T9YIC7</accession>
<reference evidence="3 4" key="1">
    <citation type="journal article" date="2018" name="MBio">
        <title>Comparative Genomics Reveals the Core Gene Toolbox for the Fungus-Insect Symbiosis.</title>
        <authorList>
            <person name="Wang Y."/>
            <person name="Stata M."/>
            <person name="Wang W."/>
            <person name="Stajich J.E."/>
            <person name="White M.M."/>
            <person name="Moncalvo J.M."/>
        </authorList>
    </citation>
    <scope>NUCLEOTIDE SEQUENCE [LARGE SCALE GENOMIC DNA]</scope>
    <source>
        <strain evidence="3 4">SWE-8-4</strain>
    </source>
</reference>
<evidence type="ECO:0000313" key="3">
    <source>
        <dbReference type="EMBL" id="PVU92106.1"/>
    </source>
</evidence>
<keyword evidence="1" id="KW-0175">Coiled coil</keyword>
<feature type="domain" description="RWD" evidence="2">
    <location>
        <begin position="1"/>
        <end position="93"/>
    </location>
</feature>
<comment type="caution">
    <text evidence="3">The sequence shown here is derived from an EMBL/GenBank/DDBJ whole genome shotgun (WGS) entry which is preliminary data.</text>
</comment>
<dbReference type="Pfam" id="PF16543">
    <property type="entry name" value="DFRP_C"/>
    <property type="match status" value="1"/>
</dbReference>
<dbReference type="InterPro" id="IPR040213">
    <property type="entry name" value="GIR2-like"/>
</dbReference>
<dbReference type="InterPro" id="IPR032378">
    <property type="entry name" value="ZC3H15/TMA46_C"/>
</dbReference>
<proteinExistence type="predicted"/>
<evidence type="ECO:0000256" key="1">
    <source>
        <dbReference type="SAM" id="Coils"/>
    </source>
</evidence>
<dbReference type="STRING" id="133385.A0A2T9YIC7"/>
<gene>
    <name evidence="3" type="ORF">BB561_004037</name>
</gene>
<dbReference type="Proteomes" id="UP000245383">
    <property type="component" value="Unassembled WGS sequence"/>
</dbReference>
<dbReference type="InterPro" id="IPR006575">
    <property type="entry name" value="RWD_dom"/>
</dbReference>
<dbReference type="Gene3D" id="3.10.110.10">
    <property type="entry name" value="Ubiquitin Conjugating Enzyme"/>
    <property type="match status" value="1"/>
</dbReference>
<name>A0A2T9YIC7_9FUNG</name>
<protein>
    <recommendedName>
        <fullName evidence="2">RWD domain-containing protein</fullName>
    </recommendedName>
</protein>
<evidence type="ECO:0000259" key="2">
    <source>
        <dbReference type="PROSITE" id="PS50908"/>
    </source>
</evidence>
<dbReference type="InterPro" id="IPR016135">
    <property type="entry name" value="UBQ-conjugating_enzyme/RWD"/>
</dbReference>